<evidence type="ECO:0000313" key="1">
    <source>
        <dbReference type="EMBL" id="QEL64136.1"/>
    </source>
</evidence>
<keyword evidence="2" id="KW-1185">Reference proteome</keyword>
<dbReference type="AlphaFoldDB" id="A0A5C1E5C7"/>
<evidence type="ECO:0000313" key="2">
    <source>
        <dbReference type="Proteomes" id="UP000323671"/>
    </source>
</evidence>
<gene>
    <name evidence="1" type="ORF">OTERR_06600</name>
</gene>
<proteinExistence type="predicted"/>
<dbReference type="InterPro" id="IPR024409">
    <property type="entry name" value="DUF3833"/>
</dbReference>
<dbReference type="Proteomes" id="UP000323671">
    <property type="component" value="Chromosome"/>
</dbReference>
<dbReference type="KEGG" id="otr:OTERR_06600"/>
<dbReference type="PROSITE" id="PS51257">
    <property type="entry name" value="PROKAR_LIPOPROTEIN"/>
    <property type="match status" value="1"/>
</dbReference>
<dbReference type="EMBL" id="CP022579">
    <property type="protein sequence ID" value="QEL64136.1"/>
    <property type="molecule type" value="Genomic_DNA"/>
</dbReference>
<accession>A0A5C1E5C7</accession>
<name>A0A5C1E5C7_9RHOO</name>
<sequence>MKPAAAALAAILGVGATLGLTGCAGTGVEKYKDATPELDLKTYFNGPLEAWGMFQDRGGEVVKRFHVRIQADWQGDTGTLDERFTWADGTTSRRVWTVVQQPPGPDGRKRYVGTAGDVVGEAQGEAMGNALRWRYVLELPVDGKTYHVDFDDWMFLQDGRVMLNRSVMSKWGFRLGEVFLSFDRPPLPVAAAR</sequence>
<organism evidence="1 2">
    <name type="scientific">Oryzomicrobium terrae</name>
    <dbReference type="NCBI Taxonomy" id="1735038"/>
    <lineage>
        <taxon>Bacteria</taxon>
        <taxon>Pseudomonadati</taxon>
        <taxon>Pseudomonadota</taxon>
        <taxon>Betaproteobacteria</taxon>
        <taxon>Rhodocyclales</taxon>
        <taxon>Rhodocyclaceae</taxon>
        <taxon>Oryzomicrobium</taxon>
    </lineage>
</organism>
<evidence type="ECO:0008006" key="3">
    <source>
        <dbReference type="Google" id="ProtNLM"/>
    </source>
</evidence>
<protein>
    <recommendedName>
        <fullName evidence="3">Lipoprotein</fullName>
    </recommendedName>
</protein>
<reference evidence="1 2" key="1">
    <citation type="submission" date="2017-07" db="EMBL/GenBank/DDBJ databases">
        <title>Complete genome sequence of Oryzomicrobium terrae TPP412.</title>
        <authorList>
            <person name="Chiu L.-W."/>
            <person name="Lo K.-J."/>
            <person name="Tsai Y.-M."/>
            <person name="Lin S.-S."/>
            <person name="Kuo C.-H."/>
            <person name="Liu C.-T."/>
        </authorList>
    </citation>
    <scope>NUCLEOTIDE SEQUENCE [LARGE SCALE GENOMIC DNA]</scope>
    <source>
        <strain evidence="1 2">TPP412</strain>
    </source>
</reference>
<dbReference type="Pfam" id="PF12915">
    <property type="entry name" value="DUF3833"/>
    <property type="match status" value="1"/>
</dbReference>
<dbReference type="RefSeq" id="WP_054621640.1">
    <property type="nucleotide sequence ID" value="NZ_CP022579.1"/>
</dbReference>